<keyword evidence="2" id="KW-0677">Repeat</keyword>
<dbReference type="InParanoid" id="A0A4S2N2I9"/>
<evidence type="ECO:0000256" key="2">
    <source>
        <dbReference type="ARBA" id="ARBA00022737"/>
    </source>
</evidence>
<dbReference type="InterPro" id="IPR015943">
    <property type="entry name" value="WD40/YVTN_repeat-like_dom_sf"/>
</dbReference>
<dbReference type="STRING" id="341454.A0A4S2N2I9"/>
<dbReference type="Proteomes" id="UP000298138">
    <property type="component" value="Unassembled WGS sequence"/>
</dbReference>
<accession>A0A4S2N2I9</accession>
<proteinExistence type="inferred from homology"/>
<dbReference type="PROSITE" id="PS50294">
    <property type="entry name" value="WD_REPEATS_REGION"/>
    <property type="match status" value="2"/>
</dbReference>
<dbReference type="PROSITE" id="PS50082">
    <property type="entry name" value="WD_REPEATS_2"/>
    <property type="match status" value="2"/>
</dbReference>
<dbReference type="GO" id="GO:0000445">
    <property type="term" value="C:THO complex part of transcription export complex"/>
    <property type="evidence" value="ECO:0007669"/>
    <property type="project" value="TreeGrafter"/>
</dbReference>
<dbReference type="Pfam" id="PF00400">
    <property type="entry name" value="WD40"/>
    <property type="match status" value="4"/>
</dbReference>
<organism evidence="5 6">
    <name type="scientific">Ascodesmis nigricans</name>
    <dbReference type="NCBI Taxonomy" id="341454"/>
    <lineage>
        <taxon>Eukaryota</taxon>
        <taxon>Fungi</taxon>
        <taxon>Dikarya</taxon>
        <taxon>Ascomycota</taxon>
        <taxon>Pezizomycotina</taxon>
        <taxon>Pezizomycetes</taxon>
        <taxon>Pezizales</taxon>
        <taxon>Ascodesmidaceae</taxon>
        <taxon>Ascodesmis</taxon>
    </lineage>
</organism>
<gene>
    <name evidence="5" type="ORF">EX30DRAFT_304452</name>
</gene>
<dbReference type="SMART" id="SM00320">
    <property type="entry name" value="WD40"/>
    <property type="match status" value="6"/>
</dbReference>
<name>A0A4S2N2I9_9PEZI</name>
<evidence type="ECO:0000256" key="4">
    <source>
        <dbReference type="PROSITE-ProRule" id="PRU00221"/>
    </source>
</evidence>
<comment type="similarity">
    <text evidence="3">Belongs to the THOC3 family.</text>
</comment>
<dbReference type="EMBL" id="ML220114">
    <property type="protein sequence ID" value="TGZ83379.1"/>
    <property type="molecule type" value="Genomic_DNA"/>
</dbReference>
<dbReference type="SUPFAM" id="SSF50978">
    <property type="entry name" value="WD40 repeat-like"/>
    <property type="match status" value="1"/>
</dbReference>
<keyword evidence="6" id="KW-1185">Reference proteome</keyword>
<dbReference type="InterPro" id="IPR040132">
    <property type="entry name" value="Tex1/THOC3"/>
</dbReference>
<sequence length="297" mass="32821">MRVYHEHTRSTLSIRDLSWNAPGTRIACALSDKLVRVWNPEKPEIRYSTELKGHGQAVAAVVWDPLHSDILSSCSADQALRVWDYRAKTCQGTVYTNGENVAHAWSPDGSTIAVASRDQKVHFVDVKTWKMVSHEVPDAVNAMEFGHAGDCLLMATASGRVLIYAFPEMVEVHSVEAHASAAHCLALDPRGVHLAVGGSDAVVGLWDTQDWICVRTLRGMDSPIRSVDFSFDGAYIVAGSEDLHCKDLEINHVDTGEHVHTISTNHPVTKAKWHPHRYWLAYSGDPTGMKVVQLPNQ</sequence>
<dbReference type="Gene3D" id="2.130.10.10">
    <property type="entry name" value="YVTN repeat-like/Quinoprotein amine dehydrogenase"/>
    <property type="match status" value="2"/>
</dbReference>
<dbReference type="OrthoDB" id="340259at2759"/>
<evidence type="ECO:0000313" key="5">
    <source>
        <dbReference type="EMBL" id="TGZ83379.1"/>
    </source>
</evidence>
<evidence type="ECO:0000313" key="6">
    <source>
        <dbReference type="Proteomes" id="UP000298138"/>
    </source>
</evidence>
<feature type="repeat" description="WD" evidence="4">
    <location>
        <begin position="175"/>
        <end position="216"/>
    </location>
</feature>
<dbReference type="PANTHER" id="PTHR22839">
    <property type="entry name" value="THO COMPLEX SUBUNIT 3 THO3"/>
    <property type="match status" value="1"/>
</dbReference>
<dbReference type="InterPro" id="IPR001680">
    <property type="entry name" value="WD40_rpt"/>
</dbReference>
<evidence type="ECO:0000256" key="3">
    <source>
        <dbReference type="ARBA" id="ARBA00046343"/>
    </source>
</evidence>
<dbReference type="Pfam" id="PF07676">
    <property type="entry name" value="PD40"/>
    <property type="match status" value="1"/>
</dbReference>
<dbReference type="AlphaFoldDB" id="A0A4S2N2I9"/>
<dbReference type="GO" id="GO:0006406">
    <property type="term" value="P:mRNA export from nucleus"/>
    <property type="evidence" value="ECO:0007669"/>
    <property type="project" value="InterPro"/>
</dbReference>
<protein>
    <submittedName>
        <fullName evidence="5">WD40 repeat-like protein</fullName>
    </submittedName>
</protein>
<feature type="repeat" description="WD" evidence="4">
    <location>
        <begin position="51"/>
        <end position="93"/>
    </location>
</feature>
<reference evidence="5 6" key="1">
    <citation type="submission" date="2019-04" db="EMBL/GenBank/DDBJ databases">
        <title>Comparative genomics and transcriptomics to analyze fruiting body development in filamentous ascomycetes.</title>
        <authorList>
            <consortium name="DOE Joint Genome Institute"/>
            <person name="Lutkenhaus R."/>
            <person name="Traeger S."/>
            <person name="Breuer J."/>
            <person name="Kuo A."/>
            <person name="Lipzen A."/>
            <person name="Pangilinan J."/>
            <person name="Dilworth D."/>
            <person name="Sandor L."/>
            <person name="Poggeler S."/>
            <person name="Barry K."/>
            <person name="Grigoriev I.V."/>
            <person name="Nowrousian M."/>
        </authorList>
    </citation>
    <scope>NUCLEOTIDE SEQUENCE [LARGE SCALE GENOMIC DNA]</scope>
    <source>
        <strain evidence="5 6">CBS 389.68</strain>
    </source>
</reference>
<dbReference type="PANTHER" id="PTHR22839:SF0">
    <property type="entry name" value="THO COMPLEX SUBUNIT 3"/>
    <property type="match status" value="1"/>
</dbReference>
<dbReference type="InterPro" id="IPR036322">
    <property type="entry name" value="WD40_repeat_dom_sf"/>
</dbReference>
<dbReference type="InterPro" id="IPR011659">
    <property type="entry name" value="WD40"/>
</dbReference>
<keyword evidence="1 4" id="KW-0853">WD repeat</keyword>
<evidence type="ECO:0000256" key="1">
    <source>
        <dbReference type="ARBA" id="ARBA00022574"/>
    </source>
</evidence>